<feature type="region of interest" description="Disordered" evidence="1">
    <location>
        <begin position="680"/>
        <end position="714"/>
    </location>
</feature>
<dbReference type="Pfam" id="PF13365">
    <property type="entry name" value="Trypsin_2"/>
    <property type="match status" value="1"/>
</dbReference>
<evidence type="ECO:0000313" key="2">
    <source>
        <dbReference type="EMBL" id="GHE65327.1"/>
    </source>
</evidence>
<gene>
    <name evidence="2" type="ORF">GCM10014715_18640</name>
</gene>
<feature type="region of interest" description="Disordered" evidence="1">
    <location>
        <begin position="39"/>
        <end position="65"/>
    </location>
</feature>
<dbReference type="InterPro" id="IPR009003">
    <property type="entry name" value="Peptidase_S1_PA"/>
</dbReference>
<dbReference type="InterPro" id="IPR011989">
    <property type="entry name" value="ARM-like"/>
</dbReference>
<proteinExistence type="predicted"/>
<feature type="compositionally biased region" description="Pro residues" evidence="1">
    <location>
        <begin position="46"/>
        <end position="56"/>
    </location>
</feature>
<dbReference type="RefSeq" id="WP_189898418.1">
    <property type="nucleotide sequence ID" value="NZ_BNBC01000006.1"/>
</dbReference>
<keyword evidence="3" id="KW-1185">Reference proteome</keyword>
<dbReference type="Gene3D" id="1.25.10.10">
    <property type="entry name" value="Leucine-rich Repeat Variant"/>
    <property type="match status" value="1"/>
</dbReference>
<dbReference type="EMBL" id="BNBC01000006">
    <property type="protein sequence ID" value="GHE65327.1"/>
    <property type="molecule type" value="Genomic_DNA"/>
</dbReference>
<feature type="region of interest" description="Disordered" evidence="1">
    <location>
        <begin position="331"/>
        <end position="357"/>
    </location>
</feature>
<evidence type="ECO:0000313" key="3">
    <source>
        <dbReference type="Proteomes" id="UP000641386"/>
    </source>
</evidence>
<protein>
    <recommendedName>
        <fullName evidence="4">NACHT domain-containing protein</fullName>
    </recommendedName>
</protein>
<reference evidence="2" key="1">
    <citation type="journal article" date="2014" name="Int. J. Syst. Evol. Microbiol.">
        <title>Complete genome sequence of Corynebacterium casei LMG S-19264T (=DSM 44701T), isolated from a smear-ripened cheese.</title>
        <authorList>
            <consortium name="US DOE Joint Genome Institute (JGI-PGF)"/>
            <person name="Walter F."/>
            <person name="Albersmeier A."/>
            <person name="Kalinowski J."/>
            <person name="Ruckert C."/>
        </authorList>
    </citation>
    <scope>NUCLEOTIDE SEQUENCE</scope>
    <source>
        <strain evidence="2">JCM 3302</strain>
    </source>
</reference>
<comment type="caution">
    <text evidence="2">The sequence shown here is derived from an EMBL/GenBank/DDBJ whole genome shotgun (WGS) entry which is preliminary data.</text>
</comment>
<evidence type="ECO:0000256" key="1">
    <source>
        <dbReference type="SAM" id="MobiDB-lite"/>
    </source>
</evidence>
<organism evidence="2 3">
    <name type="scientific">Streptomyces spiralis</name>
    <dbReference type="NCBI Taxonomy" id="66376"/>
    <lineage>
        <taxon>Bacteria</taxon>
        <taxon>Bacillati</taxon>
        <taxon>Actinomycetota</taxon>
        <taxon>Actinomycetes</taxon>
        <taxon>Kitasatosporales</taxon>
        <taxon>Streptomycetaceae</taxon>
        <taxon>Streptomyces</taxon>
    </lineage>
</organism>
<feature type="region of interest" description="Disordered" evidence="1">
    <location>
        <begin position="247"/>
        <end position="274"/>
    </location>
</feature>
<dbReference type="SUPFAM" id="SSF52540">
    <property type="entry name" value="P-loop containing nucleoside triphosphate hydrolases"/>
    <property type="match status" value="1"/>
</dbReference>
<dbReference type="SUPFAM" id="SSF48371">
    <property type="entry name" value="ARM repeat"/>
    <property type="match status" value="1"/>
</dbReference>
<sequence>MALSAQRVAEVFNPSAGVVGSGWFVAPQLVLTVWHAAEGTTHDGEPPPGKPPPRRPLSPATLDELSRDRPRCRVRALADARKGHAFRDAVTVWWRPESDVALLLVTDVRQPASPAGWAPTYWADLTSADPVDVTAVGFPDHDVVSGMRESRQFSGVVHPLSGVRSGQWVITTGALARPTPGSGWAGMSGAALFAGDRLVGIVTADAGGRSGPVAELRAVPAAAFADDPGLTAWIRWAGGAGVWAHGRIEEPEPGRRPASSDTPPPRRTATGWTSPVRAWRQRRHRPLLPPELLDAAPEADAVRDRGGLTYRATEPGELARVYTQQYLDTTTDRDTQGPAAPPSGPASGSEGHHSLRVTGQPMSVGRLLADPTVRHIAVTGQPGVGKSSLLEHVEVTAWRWWRGATRGQGPGEAPFGPLLPLRIAARELVGKDSLAAAVRPRARVLLEAGPPVPGARVLVLVDALDEVTRPEDWRQVVELLLATARESTGGPGMERRLMLSTRALHDSTWRSLTGVGVTEFRLQPFSDEQLHRFVMAHQTGGADRLADPVIRERAAVRAAEFLAYVRAGNVLDLVRLPLLAQLAVGQYFDPGGQPHLRGRRVDLYARAVAEFLGRFPQRQDPYEPWLRDRVEELLGRLRERYARDAPAHAAVTTALRGFLGDLADAYLHHGTPLPRAAARLLTGRPDDDDPAAPGTAEPATHRAHDLPTPATDDPAEHRTVAALLDATGLVVDVHGPDPRFLHRTFAEYLAAEHYRARLGTDPDAWGDALADADTRVAALFAFDRRPAELQRELVRVLAADPRRVEQAAWLLAEGMCDDETRDRILETLWRHPDEREPDTAPVVHDWQQTHTALAHLPGQQRRLHDMATDPDSVPVDRVNAAAALAGHDPRGTGLLRGFAEDTSFPLHLRIGAAAHLAHADRDAGTALLTRFADDTTSRYCAQAAARLAEHDTPGGITRLRALVANPHCPDLARVEAALGLRAHDRAAGTDWLRRFAADGRFFADCRVFAADALAAFAEPGDQERAEATLLLERIARDERVDAGYRVEAAHRLARYDPAGVPLLRDFAGGALPGRYSCDAAVLLPQHDREEGVRILGVIARATGQEPQHRLRAAAELAHYAPAEGEPLLAGLAREPGWDAGPRLRAAVLLARRDREAGLRLLREHVAESDGESRVSAARALAGVDREEGLRLLRELAESPEAGRSVRVHAAGAIGDFDPKLKEATLRKLGVDIRPGGWFSV</sequence>
<accession>A0A918ZS63</accession>
<name>A0A918ZS63_9ACTN</name>
<dbReference type="Proteomes" id="UP000641386">
    <property type="component" value="Unassembled WGS sequence"/>
</dbReference>
<dbReference type="InterPro" id="IPR016024">
    <property type="entry name" value="ARM-type_fold"/>
</dbReference>
<dbReference type="AlphaFoldDB" id="A0A918ZS63"/>
<evidence type="ECO:0008006" key="4">
    <source>
        <dbReference type="Google" id="ProtNLM"/>
    </source>
</evidence>
<dbReference type="InterPro" id="IPR027417">
    <property type="entry name" value="P-loop_NTPase"/>
</dbReference>
<reference evidence="2" key="2">
    <citation type="submission" date="2020-09" db="EMBL/GenBank/DDBJ databases">
        <authorList>
            <person name="Sun Q."/>
            <person name="Ohkuma M."/>
        </authorList>
    </citation>
    <scope>NUCLEOTIDE SEQUENCE</scope>
    <source>
        <strain evidence="2">JCM 3302</strain>
    </source>
</reference>
<dbReference type="SUPFAM" id="SSF50494">
    <property type="entry name" value="Trypsin-like serine proteases"/>
    <property type="match status" value="1"/>
</dbReference>